<evidence type="ECO:0000259" key="7">
    <source>
        <dbReference type="SMART" id="SM00478"/>
    </source>
</evidence>
<evidence type="ECO:0000313" key="9">
    <source>
        <dbReference type="Proteomes" id="UP000649617"/>
    </source>
</evidence>
<dbReference type="GO" id="GO:0003677">
    <property type="term" value="F:DNA binding"/>
    <property type="evidence" value="ECO:0007669"/>
    <property type="project" value="InterPro"/>
</dbReference>
<keyword evidence="5" id="KW-0456">Lyase</keyword>
<dbReference type="Proteomes" id="UP000649617">
    <property type="component" value="Unassembled WGS sequence"/>
</dbReference>
<dbReference type="Pfam" id="PF00730">
    <property type="entry name" value="HhH-GPD"/>
    <property type="match status" value="1"/>
</dbReference>
<dbReference type="EMBL" id="CAJNIZ010005980">
    <property type="protein sequence ID" value="CAE7246315.1"/>
    <property type="molecule type" value="Genomic_DNA"/>
</dbReference>
<dbReference type="CDD" id="cd00056">
    <property type="entry name" value="ENDO3c"/>
    <property type="match status" value="1"/>
</dbReference>
<dbReference type="GO" id="GO:0005634">
    <property type="term" value="C:nucleus"/>
    <property type="evidence" value="ECO:0007669"/>
    <property type="project" value="TreeGrafter"/>
</dbReference>
<dbReference type="InterPro" id="IPR023170">
    <property type="entry name" value="HhH_base_excis_C"/>
</dbReference>
<dbReference type="GO" id="GO:0016829">
    <property type="term" value="F:lyase activity"/>
    <property type="evidence" value="ECO:0007669"/>
    <property type="project" value="UniProtKB-KW"/>
</dbReference>
<comment type="caution">
    <text evidence="8">The sequence shown here is derived from an EMBL/GenBank/DDBJ whole genome shotgun (WGS) entry which is preliminary data.</text>
</comment>
<evidence type="ECO:0000256" key="6">
    <source>
        <dbReference type="ARBA" id="ARBA00023295"/>
    </source>
</evidence>
<dbReference type="AlphaFoldDB" id="A0A812LJL4"/>
<feature type="domain" description="HhH-GPD" evidence="7">
    <location>
        <begin position="136"/>
        <end position="290"/>
    </location>
</feature>
<dbReference type="Gene3D" id="1.10.340.30">
    <property type="entry name" value="Hypothetical protein, domain 2"/>
    <property type="match status" value="1"/>
</dbReference>
<dbReference type="Gene3D" id="1.10.1670.10">
    <property type="entry name" value="Helix-hairpin-Helix base-excision DNA repair enzymes (C-terminal)"/>
    <property type="match status" value="1"/>
</dbReference>
<keyword evidence="9" id="KW-1185">Reference proteome</keyword>
<evidence type="ECO:0000313" key="8">
    <source>
        <dbReference type="EMBL" id="CAE7246315.1"/>
    </source>
</evidence>
<dbReference type="InterPro" id="IPR000445">
    <property type="entry name" value="HhH_motif"/>
</dbReference>
<dbReference type="GO" id="GO:0000703">
    <property type="term" value="F:oxidized pyrimidine nucleobase lesion DNA N-glycosylase activity"/>
    <property type="evidence" value="ECO:0007669"/>
    <property type="project" value="TreeGrafter"/>
</dbReference>
<reference evidence="8" key="1">
    <citation type="submission" date="2021-02" db="EMBL/GenBank/DDBJ databases">
        <authorList>
            <person name="Dougan E. K."/>
            <person name="Rhodes N."/>
            <person name="Thang M."/>
            <person name="Chan C."/>
        </authorList>
    </citation>
    <scope>NUCLEOTIDE SEQUENCE</scope>
</reference>
<dbReference type="GO" id="GO:0006285">
    <property type="term" value="P:base-excision repair, AP site formation"/>
    <property type="evidence" value="ECO:0007669"/>
    <property type="project" value="TreeGrafter"/>
</dbReference>
<evidence type="ECO:0000256" key="1">
    <source>
        <dbReference type="ARBA" id="ARBA00008343"/>
    </source>
</evidence>
<dbReference type="PANTHER" id="PTHR43286">
    <property type="entry name" value="ENDONUCLEASE III-LIKE PROTEIN 1"/>
    <property type="match status" value="1"/>
</dbReference>
<dbReference type="PANTHER" id="PTHR43286:SF1">
    <property type="entry name" value="ENDONUCLEASE III-LIKE PROTEIN 1"/>
    <property type="match status" value="1"/>
</dbReference>
<gene>
    <name evidence="8" type="primary">NTHL1</name>
    <name evidence="8" type="ORF">SPIL2461_LOCUS4517</name>
</gene>
<keyword evidence="6" id="KW-0326">Glycosidase</keyword>
<proteinExistence type="inferred from homology"/>
<dbReference type="InterPro" id="IPR011257">
    <property type="entry name" value="DNA_glycosylase"/>
</dbReference>
<organism evidence="8 9">
    <name type="scientific">Symbiodinium pilosum</name>
    <name type="common">Dinoflagellate</name>
    <dbReference type="NCBI Taxonomy" id="2952"/>
    <lineage>
        <taxon>Eukaryota</taxon>
        <taxon>Sar</taxon>
        <taxon>Alveolata</taxon>
        <taxon>Dinophyceae</taxon>
        <taxon>Suessiales</taxon>
        <taxon>Symbiodiniaceae</taxon>
        <taxon>Symbiodinium</taxon>
    </lineage>
</organism>
<comment type="similarity">
    <text evidence="1">Belongs to the Nth/MutY family.</text>
</comment>
<evidence type="ECO:0000256" key="5">
    <source>
        <dbReference type="ARBA" id="ARBA00023239"/>
    </source>
</evidence>
<dbReference type="FunFam" id="1.10.340.30:FF:000001">
    <property type="entry name" value="Endonuclease III"/>
    <property type="match status" value="1"/>
</dbReference>
<dbReference type="Pfam" id="PF00633">
    <property type="entry name" value="HHH"/>
    <property type="match status" value="1"/>
</dbReference>
<dbReference type="GO" id="GO:0006289">
    <property type="term" value="P:nucleotide-excision repair"/>
    <property type="evidence" value="ECO:0007669"/>
    <property type="project" value="TreeGrafter"/>
</dbReference>
<evidence type="ECO:0000256" key="4">
    <source>
        <dbReference type="ARBA" id="ARBA00023204"/>
    </source>
</evidence>
<evidence type="ECO:0000256" key="2">
    <source>
        <dbReference type="ARBA" id="ARBA00022763"/>
    </source>
</evidence>
<keyword evidence="4" id="KW-0234">DNA repair</keyword>
<dbReference type="GO" id="GO:0003906">
    <property type="term" value="F:DNA-(apurinic or apyrimidinic site) endonuclease activity"/>
    <property type="evidence" value="ECO:0007669"/>
    <property type="project" value="TreeGrafter"/>
</dbReference>
<accession>A0A812LJL4</accession>
<dbReference type="OrthoDB" id="2099276at2759"/>
<dbReference type="InterPro" id="IPR003265">
    <property type="entry name" value="HhH-GPD_domain"/>
</dbReference>
<name>A0A812LJL4_SYMPI</name>
<evidence type="ECO:0000256" key="3">
    <source>
        <dbReference type="ARBA" id="ARBA00022801"/>
    </source>
</evidence>
<keyword evidence="2" id="KW-0227">DNA damage</keyword>
<dbReference type="SUPFAM" id="SSF48150">
    <property type="entry name" value="DNA-glycosylase"/>
    <property type="match status" value="1"/>
</dbReference>
<dbReference type="SMART" id="SM00478">
    <property type="entry name" value="ENDO3c"/>
    <property type="match status" value="1"/>
</dbReference>
<keyword evidence="3" id="KW-0378">Hydrolase</keyword>
<sequence>MLPLADRAPSALMMDMTPEASLAKLELLETFVFSQTSSQWPARLESFAEERTSFPNLVPAPSPKSGHEENFEKASRASLKCASASHRGKSPSRWRQQLQGLVASGASGTVQEFHEYLCTLRSTADGEFASLCAAILSVQTRDRLAISATRRLTSRLGCEEGLSPAALVLAPVDVLTQCLQDVNFYKSKVLRLRETAATLLSQHSGRVPASFEALVALPGIGPKIANLVLAVTFQQPDCGMIVDTHVHRVARRLGWSTFTAPRQTQQCLEDFISAEKREIVARQMIGFGQEICKPRPMCNKCPLAQDLCPSALSFLSGPVARPKLWKLRPRKRTIIELGP</sequence>
<protein>
    <submittedName>
        <fullName evidence="8">NTHL1 protein</fullName>
    </submittedName>
</protein>